<evidence type="ECO:0008006" key="4">
    <source>
        <dbReference type="Google" id="ProtNLM"/>
    </source>
</evidence>
<name>A0ABV7WU97_9GAMM</name>
<evidence type="ECO:0000313" key="2">
    <source>
        <dbReference type="EMBL" id="MFC3702870.1"/>
    </source>
</evidence>
<feature type="transmembrane region" description="Helical" evidence="1">
    <location>
        <begin position="91"/>
        <end position="108"/>
    </location>
</feature>
<feature type="transmembrane region" description="Helical" evidence="1">
    <location>
        <begin position="61"/>
        <end position="79"/>
    </location>
</feature>
<evidence type="ECO:0000256" key="1">
    <source>
        <dbReference type="SAM" id="Phobius"/>
    </source>
</evidence>
<dbReference type="Proteomes" id="UP001595710">
    <property type="component" value="Unassembled WGS sequence"/>
</dbReference>
<dbReference type="RefSeq" id="WP_377363411.1">
    <property type="nucleotide sequence ID" value="NZ_JBHRYN010000059.1"/>
</dbReference>
<accession>A0ABV7WU97</accession>
<feature type="transmembrane region" description="Helical" evidence="1">
    <location>
        <begin position="12"/>
        <end position="30"/>
    </location>
</feature>
<protein>
    <recommendedName>
        <fullName evidence="4">Intracellular septation protein A</fullName>
    </recommendedName>
</protein>
<feature type="transmembrane region" description="Helical" evidence="1">
    <location>
        <begin position="36"/>
        <end position="54"/>
    </location>
</feature>
<organism evidence="2 3">
    <name type="scientific">Reinekea marina</name>
    <dbReference type="NCBI Taxonomy" id="1310421"/>
    <lineage>
        <taxon>Bacteria</taxon>
        <taxon>Pseudomonadati</taxon>
        <taxon>Pseudomonadota</taxon>
        <taxon>Gammaproteobacteria</taxon>
        <taxon>Oceanospirillales</taxon>
        <taxon>Saccharospirillaceae</taxon>
        <taxon>Reinekea</taxon>
    </lineage>
</organism>
<feature type="transmembrane region" description="Helical" evidence="1">
    <location>
        <begin position="138"/>
        <end position="160"/>
    </location>
</feature>
<proteinExistence type="predicted"/>
<dbReference type="EMBL" id="JBHRYN010000059">
    <property type="protein sequence ID" value="MFC3702870.1"/>
    <property type="molecule type" value="Genomic_DNA"/>
</dbReference>
<gene>
    <name evidence="2" type="ORF">ACFOND_14640</name>
</gene>
<keyword evidence="1" id="KW-0472">Membrane</keyword>
<keyword evidence="3" id="KW-1185">Reference proteome</keyword>
<comment type="caution">
    <text evidence="2">The sequence shown here is derived from an EMBL/GenBank/DDBJ whole genome shotgun (WGS) entry which is preliminary data.</text>
</comment>
<sequence>MENLKILLNSMLSNTAIATVIIPGIAYPFLTAQLGLWVATIILAVYCLLIDLKFRVLGNFAYLFLLFGVIDIAITLIVPKSYLSDALSIQAQVYAVQSSIILIAFMVLNKPIPMLLAEAFAPPLKDVRNEHGSTYISIFKTISIVWAIAYLVKAALFLLGDYSETAYSIVRVVTGWPLVVSVVYFSIAYSRKQFEIQGLQN</sequence>
<reference evidence="3" key="1">
    <citation type="journal article" date="2019" name="Int. J. Syst. Evol. Microbiol.">
        <title>The Global Catalogue of Microorganisms (GCM) 10K type strain sequencing project: providing services to taxonomists for standard genome sequencing and annotation.</title>
        <authorList>
            <consortium name="The Broad Institute Genomics Platform"/>
            <consortium name="The Broad Institute Genome Sequencing Center for Infectious Disease"/>
            <person name="Wu L."/>
            <person name="Ma J."/>
        </authorList>
    </citation>
    <scope>NUCLEOTIDE SEQUENCE [LARGE SCALE GENOMIC DNA]</scope>
    <source>
        <strain evidence="3">CECT 8288</strain>
    </source>
</reference>
<evidence type="ECO:0000313" key="3">
    <source>
        <dbReference type="Proteomes" id="UP001595710"/>
    </source>
</evidence>
<keyword evidence="1" id="KW-1133">Transmembrane helix</keyword>
<feature type="transmembrane region" description="Helical" evidence="1">
    <location>
        <begin position="166"/>
        <end position="187"/>
    </location>
</feature>
<keyword evidence="1" id="KW-0812">Transmembrane</keyword>